<dbReference type="KEGG" id="phu:Phum_PHUM293610"/>
<evidence type="ECO:0000256" key="3">
    <source>
        <dbReference type="ARBA" id="ARBA00022454"/>
    </source>
</evidence>
<dbReference type="EMBL" id="DS235281">
    <property type="protein sequence ID" value="EEB14341.1"/>
    <property type="molecule type" value="Genomic_DNA"/>
</dbReference>
<dbReference type="InterPro" id="IPR036570">
    <property type="entry name" value="HORMA_dom_sf"/>
</dbReference>
<dbReference type="Proteomes" id="UP000009046">
    <property type="component" value="Unassembled WGS sequence"/>
</dbReference>
<evidence type="ECO:0000313" key="8">
    <source>
        <dbReference type="EnsemblMetazoa" id="PHUM293610-PA"/>
    </source>
</evidence>
<evidence type="ECO:0000259" key="6">
    <source>
        <dbReference type="PROSITE" id="PS50815"/>
    </source>
</evidence>
<protein>
    <recommendedName>
        <fullName evidence="6">HORMA domain-containing protein</fullName>
    </recommendedName>
</protein>
<evidence type="ECO:0000256" key="2">
    <source>
        <dbReference type="ARBA" id="ARBA00004286"/>
    </source>
</evidence>
<comment type="subcellular location">
    <subcellularLocation>
        <location evidence="2">Chromosome</location>
    </subcellularLocation>
    <subcellularLocation>
        <location evidence="1">Nucleus</location>
    </subcellularLocation>
</comment>
<dbReference type="PROSITE" id="PS50815">
    <property type="entry name" value="HORMA"/>
    <property type="match status" value="1"/>
</dbReference>
<keyword evidence="9" id="KW-1185">Reference proteome</keyword>
<dbReference type="SUPFAM" id="SSF56019">
    <property type="entry name" value="The spindle assembly checkpoint protein mad2"/>
    <property type="match status" value="1"/>
</dbReference>
<dbReference type="VEuPathDB" id="VectorBase:PHUM293610"/>
<reference evidence="8" key="3">
    <citation type="submission" date="2020-05" db="UniProtKB">
        <authorList>
            <consortium name="EnsemblMetazoa"/>
        </authorList>
    </citation>
    <scope>IDENTIFICATION</scope>
    <source>
        <strain evidence="8">USDA</strain>
    </source>
</reference>
<dbReference type="HOGENOM" id="CLU_1671436_0_0_1"/>
<organism>
    <name type="scientific">Pediculus humanus subsp. corporis</name>
    <name type="common">Body louse</name>
    <dbReference type="NCBI Taxonomy" id="121224"/>
    <lineage>
        <taxon>Eukaryota</taxon>
        <taxon>Metazoa</taxon>
        <taxon>Ecdysozoa</taxon>
        <taxon>Arthropoda</taxon>
        <taxon>Hexapoda</taxon>
        <taxon>Insecta</taxon>
        <taxon>Pterygota</taxon>
        <taxon>Neoptera</taxon>
        <taxon>Paraneoptera</taxon>
        <taxon>Psocodea</taxon>
        <taxon>Troctomorpha</taxon>
        <taxon>Phthiraptera</taxon>
        <taxon>Anoplura</taxon>
        <taxon>Pediculidae</taxon>
        <taxon>Pediculus</taxon>
    </lineage>
</organism>
<dbReference type="OrthoDB" id="1928087at2759"/>
<dbReference type="EMBL" id="AAZO01003401">
    <property type="status" value="NOT_ANNOTATED_CDS"/>
    <property type="molecule type" value="Genomic_DNA"/>
</dbReference>
<evidence type="ECO:0000313" key="7">
    <source>
        <dbReference type="EMBL" id="EEB14341.1"/>
    </source>
</evidence>
<evidence type="ECO:0000256" key="4">
    <source>
        <dbReference type="ARBA" id="ARBA00023242"/>
    </source>
</evidence>
<dbReference type="Pfam" id="PF02301">
    <property type="entry name" value="HORMA"/>
    <property type="match status" value="1"/>
</dbReference>
<evidence type="ECO:0000313" key="9">
    <source>
        <dbReference type="Proteomes" id="UP000009046"/>
    </source>
</evidence>
<dbReference type="InParanoid" id="E0VLT5"/>
<dbReference type="Gene3D" id="3.30.900.10">
    <property type="entry name" value="HORMA domain"/>
    <property type="match status" value="1"/>
</dbReference>
<dbReference type="PANTHER" id="PTHR48225">
    <property type="entry name" value="HORMA DOMAIN-CONTAINING PROTEIN 1"/>
    <property type="match status" value="1"/>
</dbReference>
<keyword evidence="3" id="KW-0158">Chromosome</keyword>
<dbReference type="GO" id="GO:0005694">
    <property type="term" value="C:chromosome"/>
    <property type="evidence" value="ECO:0007669"/>
    <property type="project" value="UniProtKB-SubCell"/>
</dbReference>
<dbReference type="CTD" id="8229712"/>
<accession>E0VLT5</accession>
<keyword evidence="5" id="KW-0469">Meiosis</keyword>
<reference evidence="7" key="1">
    <citation type="submission" date="2007-04" db="EMBL/GenBank/DDBJ databases">
        <title>Annotation of Pediculus humanus corporis strain USDA.</title>
        <authorList>
            <person name="Kirkness E."/>
            <person name="Hannick L."/>
            <person name="Hass B."/>
            <person name="Bruggner R."/>
            <person name="Lawson D."/>
            <person name="Bidwell S."/>
            <person name="Joardar V."/>
            <person name="Caler E."/>
            <person name="Walenz B."/>
            <person name="Inman J."/>
            <person name="Schobel S."/>
            <person name="Galinsky K."/>
            <person name="Amedeo P."/>
            <person name="Strausberg R."/>
        </authorList>
    </citation>
    <scope>NUCLEOTIDE SEQUENCE</scope>
    <source>
        <strain evidence="7">USDA</strain>
    </source>
</reference>
<reference evidence="7" key="2">
    <citation type="submission" date="2007-04" db="EMBL/GenBank/DDBJ databases">
        <title>The genome of the human body louse.</title>
        <authorList>
            <consortium name="The Human Body Louse Genome Consortium"/>
            <person name="Kirkness E."/>
            <person name="Walenz B."/>
            <person name="Hass B."/>
            <person name="Bruggner R."/>
            <person name="Strausberg R."/>
        </authorList>
    </citation>
    <scope>NUCLEOTIDE SEQUENCE</scope>
    <source>
        <strain evidence="7">USDA</strain>
    </source>
</reference>
<proteinExistence type="predicted"/>
<dbReference type="PANTHER" id="PTHR48225:SF7">
    <property type="entry name" value="MEIOSIS-SPECIFIC PROTEIN HOP1"/>
    <property type="match status" value="1"/>
</dbReference>
<dbReference type="InterPro" id="IPR051294">
    <property type="entry name" value="HORMA_MeioticProgression"/>
</dbReference>
<dbReference type="EnsemblMetazoa" id="PHUM293610-RA">
    <property type="protein sequence ID" value="PHUM293610-PA"/>
    <property type="gene ID" value="PHUM293610"/>
</dbReference>
<feature type="domain" description="HORMA" evidence="6">
    <location>
        <begin position="28"/>
        <end position="158"/>
    </location>
</feature>
<evidence type="ECO:0000256" key="5">
    <source>
        <dbReference type="ARBA" id="ARBA00023254"/>
    </source>
</evidence>
<dbReference type="InterPro" id="IPR003511">
    <property type="entry name" value="HORMA_dom"/>
</dbReference>
<dbReference type="GO" id="GO:0005634">
    <property type="term" value="C:nucleus"/>
    <property type="evidence" value="ECO:0007669"/>
    <property type="project" value="UniProtKB-SubCell"/>
</dbReference>
<dbReference type="AlphaFoldDB" id="E0VLT5"/>
<gene>
    <name evidence="8" type="primary">8229712</name>
    <name evidence="7" type="ORF">Phum_PHUM293610</name>
</gene>
<dbReference type="RefSeq" id="XP_002427079.1">
    <property type="nucleotide sequence ID" value="XM_002427034.1"/>
</dbReference>
<dbReference type="GeneID" id="8229712"/>
<sequence>MSLTCLQSKNLTKPETWPTIFSTFHTEAKSCLFMKQLTTNCISTILYLRKVFPDNYFELVNCDEVTFYLLKFENQNKNIDYVEKWLLGAFDAIEKKYLFKMCNEAISNFNNLPAQYTLSVRLSYYENTPTNTKLEDIKTGKSIDHLIPKDKTSTHIAY</sequence>
<dbReference type="GO" id="GO:0051321">
    <property type="term" value="P:meiotic cell cycle"/>
    <property type="evidence" value="ECO:0007669"/>
    <property type="project" value="UniProtKB-KW"/>
</dbReference>
<name>E0VLT5_PEDHC</name>
<keyword evidence="4" id="KW-0539">Nucleus</keyword>
<dbReference type="STRING" id="121224.E0VLT5"/>
<evidence type="ECO:0000256" key="1">
    <source>
        <dbReference type="ARBA" id="ARBA00004123"/>
    </source>
</evidence>